<dbReference type="AlphaFoldDB" id="A0A5R9J8C0"/>
<dbReference type="Pfam" id="PF00226">
    <property type="entry name" value="DnaJ"/>
    <property type="match status" value="1"/>
</dbReference>
<dbReference type="SUPFAM" id="SSF46565">
    <property type="entry name" value="Chaperone J-domain"/>
    <property type="match status" value="1"/>
</dbReference>
<dbReference type="CDD" id="cd06257">
    <property type="entry name" value="DnaJ"/>
    <property type="match status" value="1"/>
</dbReference>
<dbReference type="EMBL" id="VCDI01000003">
    <property type="protein sequence ID" value="TLU72787.1"/>
    <property type="molecule type" value="Genomic_DNA"/>
</dbReference>
<dbReference type="OrthoDB" id="9786294at2"/>
<dbReference type="Gene3D" id="1.10.287.110">
    <property type="entry name" value="DnaJ domain"/>
    <property type="match status" value="1"/>
</dbReference>
<gene>
    <name evidence="2" type="ORF">FE263_12290</name>
</gene>
<evidence type="ECO:0000313" key="3">
    <source>
        <dbReference type="Proteomes" id="UP000305654"/>
    </source>
</evidence>
<dbReference type="SMART" id="SM00271">
    <property type="entry name" value="DnaJ"/>
    <property type="match status" value="1"/>
</dbReference>
<accession>A0A5R9J8C0</accession>
<protein>
    <submittedName>
        <fullName evidence="2">J domain-containing protein</fullName>
    </submittedName>
</protein>
<evidence type="ECO:0000313" key="2">
    <source>
        <dbReference type="EMBL" id="TLU72787.1"/>
    </source>
</evidence>
<dbReference type="PRINTS" id="PR00625">
    <property type="entry name" value="JDOMAIN"/>
</dbReference>
<organism evidence="2 3">
    <name type="scientific">Lichenicoccus roseus</name>
    <dbReference type="NCBI Taxonomy" id="2683649"/>
    <lineage>
        <taxon>Bacteria</taxon>
        <taxon>Pseudomonadati</taxon>
        <taxon>Pseudomonadota</taxon>
        <taxon>Alphaproteobacteria</taxon>
        <taxon>Acetobacterales</taxon>
        <taxon>Acetobacteraceae</taxon>
        <taxon>Lichenicoccus</taxon>
    </lineage>
</organism>
<evidence type="ECO:0000259" key="1">
    <source>
        <dbReference type="PROSITE" id="PS50076"/>
    </source>
</evidence>
<reference evidence="2 3" key="1">
    <citation type="submission" date="2019-05" db="EMBL/GenBank/DDBJ databases">
        <authorList>
            <person name="Pankratov T."/>
            <person name="Grouzdev D."/>
        </authorList>
    </citation>
    <scope>NUCLEOTIDE SEQUENCE [LARGE SCALE GENOMIC DNA]</scope>
    <source>
        <strain evidence="2 3">KEBCLARHB70R</strain>
    </source>
</reference>
<proteinExistence type="predicted"/>
<dbReference type="PROSITE" id="PS50076">
    <property type="entry name" value="DNAJ_2"/>
    <property type="match status" value="1"/>
</dbReference>
<keyword evidence="3" id="KW-1185">Reference proteome</keyword>
<feature type="domain" description="J" evidence="1">
    <location>
        <begin position="111"/>
        <end position="168"/>
    </location>
</feature>
<comment type="caution">
    <text evidence="2">The sequence shown here is derived from an EMBL/GenBank/DDBJ whole genome shotgun (WGS) entry which is preliminary data.</text>
</comment>
<dbReference type="InterPro" id="IPR001623">
    <property type="entry name" value="DnaJ_domain"/>
</dbReference>
<sequence length="179" mass="20213">MADCTEPAGYRAPRSRDSLQEYWWFCLPHVREYNARWDFYKGMNPGQIEAHLRADVSWNRPSWRLGHLGGAQAARAFDEAAVLDPLGLLNGAAARRGSTRKVDQRPAELRQPLDTLGLPWPVSMQELKTRYKTLARRHHPDANGGDRAAEERLKTINVAYTALRTHLQGQRQTGLAEAG</sequence>
<name>A0A5R9J8C0_9PROT</name>
<dbReference type="Proteomes" id="UP000305654">
    <property type="component" value="Unassembled WGS sequence"/>
</dbReference>
<dbReference type="InterPro" id="IPR036869">
    <property type="entry name" value="J_dom_sf"/>
</dbReference>